<dbReference type="InterPro" id="IPR041657">
    <property type="entry name" value="HTH_17"/>
</dbReference>
<accession>A0ABR4YHB2</accession>
<evidence type="ECO:0000313" key="3">
    <source>
        <dbReference type="Proteomes" id="UP000030889"/>
    </source>
</evidence>
<name>A0ABR4YHB2_9BACT</name>
<dbReference type="RefSeq" id="WP_035474042.1">
    <property type="nucleotide sequence ID" value="NZ_JRGF01000012.1"/>
</dbReference>
<sequence>MEQRLAALEQKCDRILEQLSALLAEIQALHPEVKSPDKHVKEADDTVLDYLDVCQILHISIRQLRRLQQSGDLQGFKNGRRRYYLSSEISAYLKTKSNYKNH</sequence>
<proteinExistence type="predicted"/>
<organism evidence="2 3">
    <name type="scientific">Alistipes inops</name>
    <dbReference type="NCBI Taxonomy" id="1501391"/>
    <lineage>
        <taxon>Bacteria</taxon>
        <taxon>Pseudomonadati</taxon>
        <taxon>Bacteroidota</taxon>
        <taxon>Bacteroidia</taxon>
        <taxon>Bacteroidales</taxon>
        <taxon>Rikenellaceae</taxon>
        <taxon>Alistipes</taxon>
    </lineage>
</organism>
<comment type="caution">
    <text evidence="2">The sequence shown here is derived from an EMBL/GenBank/DDBJ whole genome shotgun (WGS) entry which is preliminary data.</text>
</comment>
<dbReference type="Pfam" id="PF12728">
    <property type="entry name" value="HTH_17"/>
    <property type="match status" value="1"/>
</dbReference>
<keyword evidence="3" id="KW-1185">Reference proteome</keyword>
<dbReference type="EMBL" id="JRGF01000012">
    <property type="protein sequence ID" value="KHE41328.1"/>
    <property type="molecule type" value="Genomic_DNA"/>
</dbReference>
<protein>
    <recommendedName>
        <fullName evidence="1">Helix-turn-helix domain-containing protein</fullName>
    </recommendedName>
</protein>
<feature type="domain" description="Helix-turn-helix" evidence="1">
    <location>
        <begin position="52"/>
        <end position="96"/>
    </location>
</feature>
<evidence type="ECO:0000313" key="2">
    <source>
        <dbReference type="EMBL" id="KHE41328.1"/>
    </source>
</evidence>
<gene>
    <name evidence="2" type="ORF">LG35_08825</name>
</gene>
<dbReference type="Proteomes" id="UP000030889">
    <property type="component" value="Unassembled WGS sequence"/>
</dbReference>
<evidence type="ECO:0000259" key="1">
    <source>
        <dbReference type="Pfam" id="PF12728"/>
    </source>
</evidence>
<reference evidence="2 3" key="1">
    <citation type="submission" date="2014-09" db="EMBL/GenBank/DDBJ databases">
        <title>Alistipes sp. 627, sp. nov., a novel member of the family Rikenellaceae isolated from human faeces.</title>
        <authorList>
            <person name="Shkoporov A.N."/>
            <person name="Chaplin A.V."/>
            <person name="Motuzova O.V."/>
            <person name="Kafarskaia L.I."/>
            <person name="Khokhlova E.V."/>
            <person name="Efimov B.A."/>
        </authorList>
    </citation>
    <scope>NUCLEOTIDE SEQUENCE [LARGE SCALE GENOMIC DNA]</scope>
    <source>
        <strain evidence="2 3">627</strain>
    </source>
</reference>